<evidence type="ECO:0000256" key="1">
    <source>
        <dbReference type="SAM" id="SignalP"/>
    </source>
</evidence>
<organism evidence="2 3">
    <name type="scientific">Chryseobacterium lathyri</name>
    <dbReference type="NCBI Taxonomy" id="395933"/>
    <lineage>
        <taxon>Bacteria</taxon>
        <taxon>Pseudomonadati</taxon>
        <taxon>Bacteroidota</taxon>
        <taxon>Flavobacteriia</taxon>
        <taxon>Flavobacteriales</taxon>
        <taxon>Weeksellaceae</taxon>
        <taxon>Chryseobacterium group</taxon>
        <taxon>Chryseobacterium</taxon>
    </lineage>
</organism>
<reference evidence="2 3" key="1">
    <citation type="submission" date="2019-07" db="EMBL/GenBank/DDBJ databases">
        <title>Whole genome shotgun sequence of Chryseobacterium lathyri NBRC 105250.</title>
        <authorList>
            <person name="Hosoyama A."/>
            <person name="Uohara A."/>
            <person name="Ohji S."/>
            <person name="Ichikawa N."/>
        </authorList>
    </citation>
    <scope>NUCLEOTIDE SEQUENCE [LARGE SCALE GENOMIC DNA]</scope>
    <source>
        <strain evidence="2 3">NBRC 105250</strain>
    </source>
</reference>
<dbReference type="EMBL" id="BJYI01000003">
    <property type="protein sequence ID" value="GEN70863.1"/>
    <property type="molecule type" value="Genomic_DNA"/>
</dbReference>
<feature type="signal peptide" evidence="1">
    <location>
        <begin position="1"/>
        <end position="29"/>
    </location>
</feature>
<accession>A0A511Y6N7</accession>
<dbReference type="Proteomes" id="UP000321150">
    <property type="component" value="Unassembled WGS sequence"/>
</dbReference>
<comment type="caution">
    <text evidence="2">The sequence shown here is derived from an EMBL/GenBank/DDBJ whole genome shotgun (WGS) entry which is preliminary data.</text>
</comment>
<gene>
    <name evidence="2" type="ORF">CLA01_09350</name>
</gene>
<proteinExistence type="predicted"/>
<evidence type="ECO:0000313" key="3">
    <source>
        <dbReference type="Proteomes" id="UP000321150"/>
    </source>
</evidence>
<evidence type="ECO:0000313" key="2">
    <source>
        <dbReference type="EMBL" id="GEN70863.1"/>
    </source>
</evidence>
<dbReference type="AlphaFoldDB" id="A0A511Y6N7"/>
<name>A0A511Y6N7_9FLAO</name>
<keyword evidence="1" id="KW-0732">Signal</keyword>
<sequence>MSLKNNIMNKIIIKLTFVFILFCTFSCKAQQEYPLKTDYTEIPNNSYLKDFNNELNVFVGNYTANFQDKKITLFITKQNYQFFDRGKYKYYKDVLSIKFIIKNLSGTILQDTQNVVFQPNELKNTIYSRWIETTDNKLLLYYGGTNCGVGWGDIYLKKINSTQISWEYRPNDIILDDSRCPPGTDINIYLPETKDLIFTKQ</sequence>
<feature type="chain" id="PRO_5021759897" evidence="1">
    <location>
        <begin position="30"/>
        <end position="201"/>
    </location>
</feature>
<protein>
    <submittedName>
        <fullName evidence="2">Uncharacterized protein</fullName>
    </submittedName>
</protein>